<dbReference type="Gene3D" id="3.20.20.140">
    <property type="entry name" value="Metal-dependent hydrolases"/>
    <property type="match status" value="1"/>
</dbReference>
<evidence type="ECO:0000259" key="2">
    <source>
        <dbReference type="Pfam" id="PF04909"/>
    </source>
</evidence>
<dbReference type="EMBL" id="LWGR01000016">
    <property type="protein sequence ID" value="KZM69992.1"/>
    <property type="molecule type" value="Genomic_DNA"/>
</dbReference>
<accession>A0A164J2Z7</accession>
<gene>
    <name evidence="3" type="ORF">AWN90_05180</name>
</gene>
<dbReference type="STRING" id="455432.AWN90_05180"/>
<dbReference type="PANTHER" id="PTHR21240">
    <property type="entry name" value="2-AMINO-3-CARBOXYLMUCONATE-6-SEMIALDEHYDE DECARBOXYLASE"/>
    <property type="match status" value="1"/>
</dbReference>
<dbReference type="GO" id="GO:0016831">
    <property type="term" value="F:carboxy-lyase activity"/>
    <property type="evidence" value="ECO:0007669"/>
    <property type="project" value="InterPro"/>
</dbReference>
<dbReference type="GO" id="GO:0016787">
    <property type="term" value="F:hydrolase activity"/>
    <property type="evidence" value="ECO:0007669"/>
    <property type="project" value="InterPro"/>
</dbReference>
<name>A0A164J2Z7_9NOCA</name>
<comment type="caution">
    <text evidence="3">The sequence shown here is derived from an EMBL/GenBank/DDBJ whole genome shotgun (WGS) entry which is preliminary data.</text>
</comment>
<dbReference type="SUPFAM" id="SSF51556">
    <property type="entry name" value="Metallo-dependent hydrolases"/>
    <property type="match status" value="1"/>
</dbReference>
<dbReference type="PANTHER" id="PTHR21240:SF30">
    <property type="entry name" value="AMIDOHYDROLASE-RELATED DOMAIN-CONTAINING PROTEIN-RELATED"/>
    <property type="match status" value="1"/>
</dbReference>
<dbReference type="OrthoDB" id="8673173at2"/>
<dbReference type="GO" id="GO:0005829">
    <property type="term" value="C:cytosol"/>
    <property type="evidence" value="ECO:0007669"/>
    <property type="project" value="TreeGrafter"/>
</dbReference>
<feature type="domain" description="Amidohydrolase-related" evidence="2">
    <location>
        <begin position="75"/>
        <end position="353"/>
    </location>
</feature>
<dbReference type="Proteomes" id="UP000076512">
    <property type="component" value="Unassembled WGS sequence"/>
</dbReference>
<organism evidence="3 4">
    <name type="scientific">Nocardia terpenica</name>
    <dbReference type="NCBI Taxonomy" id="455432"/>
    <lineage>
        <taxon>Bacteria</taxon>
        <taxon>Bacillati</taxon>
        <taxon>Actinomycetota</taxon>
        <taxon>Actinomycetes</taxon>
        <taxon>Mycobacteriales</taxon>
        <taxon>Nocardiaceae</taxon>
        <taxon>Nocardia</taxon>
    </lineage>
</organism>
<dbReference type="InterPro" id="IPR006680">
    <property type="entry name" value="Amidohydro-rel"/>
</dbReference>
<sequence>MELAGSLLRTSGPLGEGAFMALPKIAVEEAFHQPDEVARILADERKFQQICAQAGLTPEFYRPRLERLADFGEARLKTMDAGGVQHAVLSLTAPGIQAILDPREATDEAERANDLLAREIARNPDRYSGFAAVALQDPARAIAELRRGIGELGFKGVMINGYTTVGSPERGAYLDEPQFDEFLAAVTELDVPLYLHPRPALPGWGAIDGHPELLGATWGFGPETATHVLRLIFGGVFDRHPRLKLILGHLGEGLPALLWRTQYNFDLNPFGKRIERTLPEYFSDNIWLTTSGNFSDQALLNALTTVGADHVLFSVDYPYADTELAARWIENTPISESDRRKIASGNACALLGLPEPKNPPN</sequence>
<dbReference type="GO" id="GO:0019748">
    <property type="term" value="P:secondary metabolic process"/>
    <property type="evidence" value="ECO:0007669"/>
    <property type="project" value="TreeGrafter"/>
</dbReference>
<dbReference type="Pfam" id="PF04909">
    <property type="entry name" value="Amidohydro_2"/>
    <property type="match status" value="1"/>
</dbReference>
<evidence type="ECO:0000313" key="4">
    <source>
        <dbReference type="Proteomes" id="UP000076512"/>
    </source>
</evidence>
<dbReference type="InterPro" id="IPR032465">
    <property type="entry name" value="ACMSD"/>
</dbReference>
<reference evidence="3 4" key="1">
    <citation type="submission" date="2016-04" db="EMBL/GenBank/DDBJ databases">
        <authorList>
            <person name="Evans L.H."/>
            <person name="Alamgir A."/>
            <person name="Owens N."/>
            <person name="Weber N.D."/>
            <person name="Virtaneva K."/>
            <person name="Barbian K."/>
            <person name="Babar A."/>
            <person name="Rosenke K."/>
        </authorList>
    </citation>
    <scope>NUCLEOTIDE SEQUENCE [LARGE SCALE GENOMIC DNA]</scope>
    <source>
        <strain evidence="3 4">IFM 0406</strain>
    </source>
</reference>
<keyword evidence="1" id="KW-0456">Lyase</keyword>
<evidence type="ECO:0000313" key="3">
    <source>
        <dbReference type="EMBL" id="KZM69992.1"/>
    </source>
</evidence>
<evidence type="ECO:0000256" key="1">
    <source>
        <dbReference type="ARBA" id="ARBA00023239"/>
    </source>
</evidence>
<proteinExistence type="predicted"/>
<keyword evidence="4" id="KW-1185">Reference proteome</keyword>
<protein>
    <recommendedName>
        <fullName evidence="2">Amidohydrolase-related domain-containing protein</fullName>
    </recommendedName>
</protein>
<dbReference type="AlphaFoldDB" id="A0A164J2Z7"/>
<dbReference type="InterPro" id="IPR032466">
    <property type="entry name" value="Metal_Hydrolase"/>
</dbReference>